<proteinExistence type="predicted"/>
<dbReference type="GO" id="GO:0016114">
    <property type="term" value="P:terpenoid biosynthetic process"/>
    <property type="evidence" value="ECO:0007669"/>
    <property type="project" value="InterPro"/>
</dbReference>
<organism evidence="6 7">
    <name type="scientific">Brassica campestris</name>
    <name type="common">Field mustard</name>
    <dbReference type="NCBI Taxonomy" id="3711"/>
    <lineage>
        <taxon>Eukaryota</taxon>
        <taxon>Viridiplantae</taxon>
        <taxon>Streptophyta</taxon>
        <taxon>Embryophyta</taxon>
        <taxon>Tracheophyta</taxon>
        <taxon>Spermatophyta</taxon>
        <taxon>Magnoliopsida</taxon>
        <taxon>eudicotyledons</taxon>
        <taxon>Gunneridae</taxon>
        <taxon>Pentapetalae</taxon>
        <taxon>rosids</taxon>
        <taxon>malvids</taxon>
        <taxon>Brassicales</taxon>
        <taxon>Brassicaceae</taxon>
        <taxon>Brassiceae</taxon>
        <taxon>Brassica</taxon>
    </lineage>
</organism>
<dbReference type="AlphaFoldDB" id="A0A8D9GJ83"/>
<dbReference type="InterPro" id="IPR008930">
    <property type="entry name" value="Terpenoid_cyclase/PrenylTrfase"/>
</dbReference>
<name>A0A8D9GJ83_BRACM</name>
<dbReference type="SUPFAM" id="SSF48239">
    <property type="entry name" value="Terpenoid cyclases/Protein prenyltransferases"/>
    <property type="match status" value="2"/>
</dbReference>
<feature type="domain" description="Terpene synthase N-terminal" evidence="5">
    <location>
        <begin position="271"/>
        <end position="455"/>
    </location>
</feature>
<accession>A0A8D9GJ83</accession>
<dbReference type="Pfam" id="PF01397">
    <property type="entry name" value="Terpene_synth"/>
    <property type="match status" value="1"/>
</dbReference>
<evidence type="ECO:0000256" key="4">
    <source>
        <dbReference type="SAM" id="MobiDB-lite"/>
    </source>
</evidence>
<dbReference type="SUPFAM" id="SSF48576">
    <property type="entry name" value="Terpenoid synthases"/>
    <property type="match status" value="1"/>
</dbReference>
<dbReference type="InterPro" id="IPR032675">
    <property type="entry name" value="LRR_dom_sf"/>
</dbReference>
<evidence type="ECO:0000313" key="6">
    <source>
        <dbReference type="EMBL" id="CAG7881744.1"/>
    </source>
</evidence>
<dbReference type="Proteomes" id="UP000694005">
    <property type="component" value="Chromosome A03"/>
</dbReference>
<sequence>MSFQYYALNSVQNNNFFCTKTTISPYFRKISRSPFTVAKSKPKGCSISCSKLPIQESKNSQETQHDDLSLIQWQHLQGEDAPQIGIGSSNSVIEEAVKRVKSILRNISDGEITISAYDTAWIALIDAGDKTPAFPSAVKWIVNNQLSDGSWGDAHLFSYHDRLINTLACVVALRSWNLFPHQSQKGITFFQENIEKLEEENDEHMPIGFEVAFPSLLEIARGINIDVPYDTPVLKDIYAKKELKLTRIPKEIMHKIPTTLLHSLEGMRDLDWEKLLKLQCQDGSFLFSPSSTAFAFMQTRDNNCLKYLRNAVERFNGGVPGAFPVDLFEHIWIVDRLQRLGISRYFEEEIKECLDYVHRYWTDKGICWARCSHVQDIDDTAMAFRLLRLHGYQVSADVFKNFEKEGEFFCFAGQSNQALTGMFNLYRASQLAFPKEEILKNAKEFSSKYLKHKQDIDELIDKWIIMKDLPGEIGFALEIPWYASLPRVETRFYIEQYGGENDVWIGNRNVKQVVSMPYVNNNEYLELAKQDYNNCQALHQLEWDTFQKWYEESRLYECGVCRNGLLECFYLAAATIFEKDRSDERMAWAKSSVLVKAISSSFGESSDSRVSLFDQFHNARRSDHHFNDRSMILDRPGSVQPSLLVGILIRTLNQISFDLFMSDGRDVKNLIYQLWEDWLEKWKLDGEGGEGELMLKMILSMKHNDLTSLFSHPNFVRLSEIINRIYLISQYSKASRNVEKEKIKIMENEMEQMVELVLSEIDTLRDVSITFLDVAKAFYYYFSCGNIDASTASHLIELVTKSPNLTSLTLLCFQLTNEIVRNLVESSRKLKYLNLSRSPKIDGRFLRDLGNSCKESPLETLILRNCVKLEEVFSMVDTKSLMRAAACCTMFNTCAMDRFAYAHVDLTTATSQVDSKVVCNLIHRAGKELRSLKLGSLARTYPSDCNPSLVNGPFLSTLSRNPDFIGNRLKSLGLYNIRSMNSSFEVLSVCSNLTDLRIVGLNNPFMHLFKILTEKCRLIEYLFIETYQLPSTIIDTVKGSHLIKFVTNSPNLTSLRLIRFRLTDEVARILAQSSRTLEYLNLSRSPTINGRFLRDVRNSCKESPLKTLIVRNCLKLQEKEVLELCNSLIKGNFKSIRHIDVSNKRGLVSDDGKRSYKPKFPLQKLKEERSDVTLVAEFPSLWSVKDYPVCHEEDDEELREIEMMEDDASSSDASSSDDESSDDESSDDESSEDDLG</sequence>
<comment type="cofactor">
    <cofactor evidence="1">
        <name>Mg(2+)</name>
        <dbReference type="ChEBI" id="CHEBI:18420"/>
    </cofactor>
</comment>
<dbReference type="SUPFAM" id="SSF52047">
    <property type="entry name" value="RNI-like"/>
    <property type="match status" value="1"/>
</dbReference>
<feature type="region of interest" description="Disordered" evidence="4">
    <location>
        <begin position="1194"/>
        <end position="1236"/>
    </location>
</feature>
<evidence type="ECO:0000256" key="1">
    <source>
        <dbReference type="ARBA" id="ARBA00001946"/>
    </source>
</evidence>
<dbReference type="InterPro" id="IPR001906">
    <property type="entry name" value="Terpene_synth_N"/>
</dbReference>
<evidence type="ECO:0000259" key="5">
    <source>
        <dbReference type="Pfam" id="PF01397"/>
    </source>
</evidence>
<evidence type="ECO:0000256" key="2">
    <source>
        <dbReference type="ARBA" id="ARBA00022723"/>
    </source>
</evidence>
<dbReference type="Gene3D" id="1.10.600.10">
    <property type="entry name" value="Farnesyl Diphosphate Synthase"/>
    <property type="match status" value="1"/>
</dbReference>
<dbReference type="Gramene" id="A03p30870.2_BraZ1">
    <property type="protein sequence ID" value="A03p30870.2_BraZ1.CDS"/>
    <property type="gene ID" value="A03g30870.2_BraZ1"/>
</dbReference>
<gene>
    <name evidence="6" type="ORF">BRAPAZ1V2_A03P30870.2</name>
</gene>
<dbReference type="SFLD" id="SFLDG01605">
    <property type="entry name" value="Terpene_Cyclase_Like_1_N-term"/>
    <property type="match status" value="1"/>
</dbReference>
<dbReference type="Gene3D" id="1.50.10.130">
    <property type="entry name" value="Terpene synthase, N-terminal domain"/>
    <property type="match status" value="1"/>
</dbReference>
<dbReference type="Gene3D" id="1.50.10.160">
    <property type="match status" value="1"/>
</dbReference>
<evidence type="ECO:0000256" key="3">
    <source>
        <dbReference type="ARBA" id="ARBA00022842"/>
    </source>
</evidence>
<dbReference type="FunFam" id="1.50.10.160:FF:000001">
    <property type="entry name" value="Ent-copalyl diphosphate synthase"/>
    <property type="match status" value="1"/>
</dbReference>
<keyword evidence="2" id="KW-0479">Metal-binding</keyword>
<keyword evidence="3" id="KW-0460">Magnesium</keyword>
<dbReference type="GO" id="GO:0046872">
    <property type="term" value="F:metal ion binding"/>
    <property type="evidence" value="ECO:0007669"/>
    <property type="project" value="UniProtKB-KW"/>
</dbReference>
<dbReference type="PANTHER" id="PTHR31739">
    <property type="entry name" value="ENT-COPALYL DIPHOSPHATE SYNTHASE, CHLOROPLASTIC"/>
    <property type="match status" value="1"/>
</dbReference>
<dbReference type="InterPro" id="IPR050148">
    <property type="entry name" value="Terpene_synthase-like"/>
</dbReference>
<evidence type="ECO:0000313" key="7">
    <source>
        <dbReference type="Proteomes" id="UP000694005"/>
    </source>
</evidence>
<dbReference type="EMBL" id="LS974619">
    <property type="protein sequence ID" value="CAG7881744.1"/>
    <property type="molecule type" value="Genomic_DNA"/>
</dbReference>
<dbReference type="FunFam" id="1.50.10.130:FF:000002">
    <property type="entry name" value="Ent-copalyl diphosphate synthase, chloroplastic"/>
    <property type="match status" value="1"/>
</dbReference>
<dbReference type="Gene3D" id="3.80.10.10">
    <property type="entry name" value="Ribonuclease Inhibitor"/>
    <property type="match status" value="2"/>
</dbReference>
<dbReference type="InterPro" id="IPR036965">
    <property type="entry name" value="Terpene_synth_N_sf"/>
</dbReference>
<dbReference type="InterPro" id="IPR008949">
    <property type="entry name" value="Isoprenoid_synthase_dom_sf"/>
</dbReference>
<dbReference type="SFLD" id="SFLDG01014">
    <property type="entry name" value="Terpene_Cyclase_Like_1_N-term"/>
    <property type="match status" value="1"/>
</dbReference>
<reference evidence="6 7" key="1">
    <citation type="submission" date="2021-07" db="EMBL/GenBank/DDBJ databases">
        <authorList>
            <consortium name="Genoscope - CEA"/>
            <person name="William W."/>
        </authorList>
    </citation>
    <scope>NUCLEOTIDE SEQUENCE [LARGE SCALE GENOMIC DNA]</scope>
</reference>
<dbReference type="PANTHER" id="PTHR31739:SF37">
    <property type="entry name" value="TERPENE SYNTHASE N-TERMINAL DOMAIN-CONTAINING PROTEIN"/>
    <property type="match status" value="1"/>
</dbReference>
<dbReference type="GO" id="GO:0010333">
    <property type="term" value="F:terpene synthase activity"/>
    <property type="evidence" value="ECO:0007669"/>
    <property type="project" value="InterPro"/>
</dbReference>
<protein>
    <recommendedName>
        <fullName evidence="5">Terpene synthase N-terminal domain-containing protein</fullName>
    </recommendedName>
</protein>